<dbReference type="Pfam" id="PF02470">
    <property type="entry name" value="MlaD"/>
    <property type="match status" value="1"/>
</dbReference>
<dbReference type="GO" id="GO:0005576">
    <property type="term" value="C:extracellular region"/>
    <property type="evidence" value="ECO:0007669"/>
    <property type="project" value="TreeGrafter"/>
</dbReference>
<evidence type="ECO:0000259" key="3">
    <source>
        <dbReference type="Pfam" id="PF11887"/>
    </source>
</evidence>
<dbReference type="EMBL" id="MVHD01000017">
    <property type="protein sequence ID" value="OQZ90511.1"/>
    <property type="molecule type" value="Genomic_DNA"/>
</dbReference>
<dbReference type="Pfam" id="PF11887">
    <property type="entry name" value="Mce4_CUP1"/>
    <property type="match status" value="1"/>
</dbReference>
<accession>A0AA41XTE3</accession>
<keyword evidence="1" id="KW-0812">Transmembrane</keyword>
<dbReference type="Proteomes" id="UP001141650">
    <property type="component" value="Unassembled WGS sequence"/>
</dbReference>
<dbReference type="InterPro" id="IPR003399">
    <property type="entry name" value="Mce/MlaD"/>
</dbReference>
<evidence type="ECO:0000313" key="6">
    <source>
        <dbReference type="Proteomes" id="UP000192319"/>
    </source>
</evidence>
<keyword evidence="6" id="KW-1185">Reference proteome</keyword>
<dbReference type="InterPro" id="IPR005693">
    <property type="entry name" value="Mce"/>
</dbReference>
<keyword evidence="1" id="KW-0472">Membrane</keyword>
<dbReference type="RefSeq" id="WP_083138220.1">
    <property type="nucleotide sequence ID" value="NZ_JACKVH010000017.1"/>
</dbReference>
<gene>
    <name evidence="5" type="ORF">BST11_12200</name>
    <name evidence="4" type="ORF">H7K38_19660</name>
</gene>
<evidence type="ECO:0000256" key="1">
    <source>
        <dbReference type="SAM" id="Phobius"/>
    </source>
</evidence>
<name>A0AA41XTE3_9MYCO</name>
<keyword evidence="1" id="KW-1133">Transmembrane helix</keyword>
<dbReference type="NCBIfam" id="TIGR00996">
    <property type="entry name" value="Mtu_fam_mce"/>
    <property type="match status" value="1"/>
</dbReference>
<reference evidence="4" key="2">
    <citation type="submission" date="2020-07" db="EMBL/GenBank/DDBJ databases">
        <authorList>
            <person name="Pettersson B.M.F."/>
            <person name="Behra P.R.K."/>
            <person name="Ramesh M."/>
            <person name="Das S."/>
            <person name="Dasgupta S."/>
            <person name="Kirsebom L.A."/>
        </authorList>
    </citation>
    <scope>NUCLEOTIDE SEQUENCE</scope>
    <source>
        <strain evidence="4">CCUG 55640</strain>
    </source>
</reference>
<organism evidence="4 7">
    <name type="scientific">Mycobacterium alsense</name>
    <dbReference type="NCBI Taxonomy" id="324058"/>
    <lineage>
        <taxon>Bacteria</taxon>
        <taxon>Bacillati</taxon>
        <taxon>Actinomycetota</taxon>
        <taxon>Actinomycetes</taxon>
        <taxon>Mycobacteriales</taxon>
        <taxon>Mycobacteriaceae</taxon>
        <taxon>Mycobacterium</taxon>
    </lineage>
</organism>
<reference evidence="5 6" key="1">
    <citation type="submission" date="2017-02" db="EMBL/GenBank/DDBJ databases">
        <title>The new phylogeny of genus Mycobacterium.</title>
        <authorList>
            <person name="Tortoli E."/>
            <person name="Trovato A."/>
            <person name="Cirillo D.M."/>
        </authorList>
    </citation>
    <scope>NUCLEOTIDE SEQUENCE [LARGE SCALE GENOMIC DNA]</scope>
    <source>
        <strain evidence="5 6">DSM 45230</strain>
    </source>
</reference>
<sequence>MQTITRILRRPIENYGKARLGAVAITAIVAVLAAALGLSSLGIGKTSYEAQFAQAAGLSRGDLVTVAGVHVGTVTGLALEGDHVKVTMDVDSNVHLGPGTQASIKLTTLLGSHYVELRPGGVGDLPQRRIALSHTEVPYDLQQALQDATATFEAVDAEKIAQSLTTLADQVRGAPEILPEALRNVERLSSVIAERRDQVGSLLTNAQQVTGLIGRQQQSLGVLVKQGHLLMGDLAARRQLIVRLLGATTKLVSQLRPVLIGDRHQIDQLIANVNGMVQSLGKNDALFRNILQVMPLPLRNFTNATGNGDEFDFTSTGGDLLDEFMCGISARAPQFNLPQYFKDCE</sequence>
<dbReference type="PANTHER" id="PTHR33371:SF18">
    <property type="entry name" value="MCE-FAMILY PROTEIN MCE3C"/>
    <property type="match status" value="1"/>
</dbReference>
<evidence type="ECO:0000313" key="7">
    <source>
        <dbReference type="Proteomes" id="UP001141650"/>
    </source>
</evidence>
<evidence type="ECO:0000313" key="4">
    <source>
        <dbReference type="EMBL" id="MCV7380850.1"/>
    </source>
</evidence>
<evidence type="ECO:0000313" key="5">
    <source>
        <dbReference type="EMBL" id="OQZ90511.1"/>
    </source>
</evidence>
<dbReference type="Proteomes" id="UP000192319">
    <property type="component" value="Unassembled WGS sequence"/>
</dbReference>
<feature type="domain" description="Mce/MlaD" evidence="2">
    <location>
        <begin position="45"/>
        <end position="120"/>
    </location>
</feature>
<reference evidence="4" key="3">
    <citation type="journal article" date="2022" name="BMC Genomics">
        <title>Comparative genome analysis of mycobacteria focusing on tRNA and non-coding RNA.</title>
        <authorList>
            <person name="Behra P.R.K."/>
            <person name="Pettersson B.M.F."/>
            <person name="Ramesh M."/>
            <person name="Das S."/>
            <person name="Dasgupta S."/>
            <person name="Kirsebom L.A."/>
        </authorList>
    </citation>
    <scope>NUCLEOTIDE SEQUENCE</scope>
    <source>
        <strain evidence="4">CCUG 55640</strain>
    </source>
</reference>
<feature type="transmembrane region" description="Helical" evidence="1">
    <location>
        <begin position="20"/>
        <end position="43"/>
    </location>
</feature>
<comment type="caution">
    <text evidence="4">The sequence shown here is derived from an EMBL/GenBank/DDBJ whole genome shotgun (WGS) entry which is preliminary data.</text>
</comment>
<feature type="domain" description="Mammalian cell entry C-terminal" evidence="3">
    <location>
        <begin position="129"/>
        <end position="310"/>
    </location>
</feature>
<dbReference type="EMBL" id="JACKVH010000017">
    <property type="protein sequence ID" value="MCV7380850.1"/>
    <property type="molecule type" value="Genomic_DNA"/>
</dbReference>
<dbReference type="InterPro" id="IPR052336">
    <property type="entry name" value="MlaD_Phospholipid_Transporter"/>
</dbReference>
<dbReference type="PANTHER" id="PTHR33371">
    <property type="entry name" value="INTERMEMBRANE PHOSPHOLIPID TRANSPORT SYSTEM BINDING PROTEIN MLAD-RELATED"/>
    <property type="match status" value="1"/>
</dbReference>
<dbReference type="InterPro" id="IPR024516">
    <property type="entry name" value="Mce_C"/>
</dbReference>
<evidence type="ECO:0000259" key="2">
    <source>
        <dbReference type="Pfam" id="PF02470"/>
    </source>
</evidence>
<protein>
    <submittedName>
        <fullName evidence="4">MCE family protein</fullName>
    </submittedName>
    <submittedName>
        <fullName evidence="5">Mammalian cell entry protein</fullName>
    </submittedName>
</protein>
<dbReference type="AlphaFoldDB" id="A0AA41XTE3"/>
<proteinExistence type="predicted"/>